<dbReference type="PANTHER" id="PTHR42718">
    <property type="entry name" value="MAJOR FACILITATOR SUPERFAMILY MULTIDRUG TRANSPORTER MFSC"/>
    <property type="match status" value="1"/>
</dbReference>
<dbReference type="Pfam" id="PF07690">
    <property type="entry name" value="MFS_1"/>
    <property type="match status" value="1"/>
</dbReference>
<comment type="subcellular location">
    <subcellularLocation>
        <location evidence="1">Cell membrane</location>
        <topology evidence="1">Multi-pass membrane protein</topology>
    </subcellularLocation>
</comment>
<evidence type="ECO:0000256" key="2">
    <source>
        <dbReference type="ARBA" id="ARBA00022448"/>
    </source>
</evidence>
<reference evidence="9 10" key="1">
    <citation type="submission" date="2018-03" db="EMBL/GenBank/DDBJ databases">
        <title>Aquarubrobacter algicola gen. nov., sp. nov., a novel actinobacterium isolated from shallow eutrophic lake during the end of cyanobacterial harmful algal blooms.</title>
        <authorList>
            <person name="Chun S.J."/>
        </authorList>
    </citation>
    <scope>NUCLEOTIDE SEQUENCE [LARGE SCALE GENOMIC DNA]</scope>
    <source>
        <strain evidence="9 10">Seoho-28</strain>
    </source>
</reference>
<dbReference type="PROSITE" id="PS50850">
    <property type="entry name" value="MFS"/>
    <property type="match status" value="1"/>
</dbReference>
<dbReference type="AlphaFoldDB" id="A0A2T4UKY4"/>
<dbReference type="CDD" id="cd17321">
    <property type="entry name" value="MFS_MMR_MDR_like"/>
    <property type="match status" value="1"/>
</dbReference>
<feature type="transmembrane region" description="Helical" evidence="7">
    <location>
        <begin position="402"/>
        <end position="422"/>
    </location>
</feature>
<organism evidence="9 10">
    <name type="scientific">Paraconexibacter algicola</name>
    <dbReference type="NCBI Taxonomy" id="2133960"/>
    <lineage>
        <taxon>Bacteria</taxon>
        <taxon>Bacillati</taxon>
        <taxon>Actinomycetota</taxon>
        <taxon>Thermoleophilia</taxon>
        <taxon>Solirubrobacterales</taxon>
        <taxon>Paraconexibacteraceae</taxon>
        <taxon>Paraconexibacter</taxon>
    </lineage>
</organism>
<dbReference type="InterPro" id="IPR011701">
    <property type="entry name" value="MFS"/>
</dbReference>
<proteinExistence type="predicted"/>
<dbReference type="InterPro" id="IPR036259">
    <property type="entry name" value="MFS_trans_sf"/>
</dbReference>
<dbReference type="OrthoDB" id="7375466at2"/>
<evidence type="ECO:0000259" key="8">
    <source>
        <dbReference type="PROSITE" id="PS50850"/>
    </source>
</evidence>
<evidence type="ECO:0000313" key="9">
    <source>
        <dbReference type="EMBL" id="PTL59912.1"/>
    </source>
</evidence>
<keyword evidence="5 7" id="KW-1133">Transmembrane helix</keyword>
<dbReference type="InterPro" id="IPR020846">
    <property type="entry name" value="MFS_dom"/>
</dbReference>
<evidence type="ECO:0000256" key="1">
    <source>
        <dbReference type="ARBA" id="ARBA00004651"/>
    </source>
</evidence>
<dbReference type="EMBL" id="PYYB01000001">
    <property type="protein sequence ID" value="PTL59912.1"/>
    <property type="molecule type" value="Genomic_DNA"/>
</dbReference>
<feature type="transmembrane region" description="Helical" evidence="7">
    <location>
        <begin position="365"/>
        <end position="390"/>
    </location>
</feature>
<feature type="transmembrane region" description="Helical" evidence="7">
    <location>
        <begin position="14"/>
        <end position="37"/>
    </location>
</feature>
<evidence type="ECO:0000256" key="3">
    <source>
        <dbReference type="ARBA" id="ARBA00022475"/>
    </source>
</evidence>
<dbReference type="NCBIfam" id="TIGR00711">
    <property type="entry name" value="efflux_EmrB"/>
    <property type="match status" value="1"/>
</dbReference>
<feature type="transmembrane region" description="Helical" evidence="7">
    <location>
        <begin position="205"/>
        <end position="223"/>
    </location>
</feature>
<name>A0A2T4UKY4_9ACTN</name>
<evidence type="ECO:0000256" key="6">
    <source>
        <dbReference type="ARBA" id="ARBA00023136"/>
    </source>
</evidence>
<feature type="transmembrane region" description="Helical" evidence="7">
    <location>
        <begin position="81"/>
        <end position="100"/>
    </location>
</feature>
<dbReference type="RefSeq" id="WP_107568556.1">
    <property type="nucleotide sequence ID" value="NZ_PYYB01000001.1"/>
</dbReference>
<comment type="caution">
    <text evidence="9">The sequence shown here is derived from an EMBL/GenBank/DDBJ whole genome shotgun (WGS) entry which is preliminary data.</text>
</comment>
<dbReference type="GO" id="GO:0022857">
    <property type="term" value="F:transmembrane transporter activity"/>
    <property type="evidence" value="ECO:0007669"/>
    <property type="project" value="InterPro"/>
</dbReference>
<evidence type="ECO:0000256" key="5">
    <source>
        <dbReference type="ARBA" id="ARBA00022989"/>
    </source>
</evidence>
<evidence type="ECO:0000256" key="4">
    <source>
        <dbReference type="ARBA" id="ARBA00022692"/>
    </source>
</evidence>
<feature type="transmembrane region" description="Helical" evidence="7">
    <location>
        <begin position="333"/>
        <end position="353"/>
    </location>
</feature>
<feature type="domain" description="Major facilitator superfamily (MFS) profile" evidence="8">
    <location>
        <begin position="15"/>
        <end position="469"/>
    </location>
</feature>
<protein>
    <submittedName>
        <fullName evidence="9">MFS transporter</fullName>
    </submittedName>
</protein>
<evidence type="ECO:0000256" key="7">
    <source>
        <dbReference type="SAM" id="Phobius"/>
    </source>
</evidence>
<feature type="transmembrane region" description="Helical" evidence="7">
    <location>
        <begin position="302"/>
        <end position="321"/>
    </location>
</feature>
<accession>A0A2T4UKY4</accession>
<dbReference type="PANTHER" id="PTHR42718:SF42">
    <property type="entry name" value="EXPORT PROTEIN"/>
    <property type="match status" value="1"/>
</dbReference>
<feature type="transmembrane region" description="Helical" evidence="7">
    <location>
        <begin position="165"/>
        <end position="185"/>
    </location>
</feature>
<gene>
    <name evidence="9" type="ORF">C7Y72_09760</name>
</gene>
<keyword evidence="4 7" id="KW-0812">Transmembrane</keyword>
<dbReference type="SUPFAM" id="SSF103473">
    <property type="entry name" value="MFS general substrate transporter"/>
    <property type="match status" value="1"/>
</dbReference>
<feature type="transmembrane region" description="Helical" evidence="7">
    <location>
        <begin position="273"/>
        <end position="296"/>
    </location>
</feature>
<keyword evidence="2" id="KW-0813">Transport</keyword>
<feature type="transmembrane region" description="Helical" evidence="7">
    <location>
        <begin position="442"/>
        <end position="465"/>
    </location>
</feature>
<sequence>MHATPVVDAAAKRWALIACILGSAVVFVDSTVVNVALPALQEDLDASLAGQQWVVESYLLTLSALILTGGSLGDLFGRRRVFALGIGGFGVTSVLCAIAPTVETLVAARALQGVAGALLVPSTLAILTEIHPDPHERGAAIGSWTAWTSGAIALGPPLGGLLVDAVSWRLIFAINVPVVAVTLWLTLRHVPALAPRTTDGRHVDVVGSALAALGLGGVVLGMIEQPVHGWGDPLVWAPLGLGVALLAGFVAYERRTPNPMLPLSLFAERGFAAANATTLTVYAGLGAATFFVALFLQQVAGYDAVEGGLALTPVTLMMVTLSRRWGALAERVGARLLMTAGPAIMAVGMLLYLRVDERGDYLADVLPAVLVFGLGLSMTVAPLTAAVLGAVDDRHAGVASGVNNAIARVAGLLAIAGVGAVVSGRLGAATFGDAAPADALDAFHAGMVVSAALLVLGALTALLALRPGAAAR</sequence>
<feature type="transmembrane region" description="Helical" evidence="7">
    <location>
        <begin position="57"/>
        <end position="76"/>
    </location>
</feature>
<dbReference type="Proteomes" id="UP000240739">
    <property type="component" value="Unassembled WGS sequence"/>
</dbReference>
<dbReference type="Gene3D" id="1.20.1720.10">
    <property type="entry name" value="Multidrug resistance protein D"/>
    <property type="match status" value="1"/>
</dbReference>
<dbReference type="InterPro" id="IPR004638">
    <property type="entry name" value="EmrB-like"/>
</dbReference>
<evidence type="ECO:0000313" key="10">
    <source>
        <dbReference type="Proteomes" id="UP000240739"/>
    </source>
</evidence>
<dbReference type="GO" id="GO:0005886">
    <property type="term" value="C:plasma membrane"/>
    <property type="evidence" value="ECO:0007669"/>
    <property type="project" value="UniProtKB-SubCell"/>
</dbReference>
<keyword evidence="10" id="KW-1185">Reference proteome</keyword>
<dbReference type="Gene3D" id="1.20.1250.20">
    <property type="entry name" value="MFS general substrate transporter like domains"/>
    <property type="match status" value="1"/>
</dbReference>
<feature type="transmembrane region" description="Helical" evidence="7">
    <location>
        <begin position="235"/>
        <end position="252"/>
    </location>
</feature>
<keyword evidence="6 7" id="KW-0472">Membrane</keyword>
<keyword evidence="3" id="KW-1003">Cell membrane</keyword>